<keyword evidence="1" id="KW-0175">Coiled coil</keyword>
<organism evidence="4 5">
    <name type="scientific">Talaromyces islandicus</name>
    <name type="common">Penicillium islandicum</name>
    <dbReference type="NCBI Taxonomy" id="28573"/>
    <lineage>
        <taxon>Eukaryota</taxon>
        <taxon>Fungi</taxon>
        <taxon>Dikarya</taxon>
        <taxon>Ascomycota</taxon>
        <taxon>Pezizomycotina</taxon>
        <taxon>Eurotiomycetes</taxon>
        <taxon>Eurotiomycetidae</taxon>
        <taxon>Eurotiales</taxon>
        <taxon>Trichocomaceae</taxon>
        <taxon>Talaromyces</taxon>
        <taxon>Talaromyces sect. Islandici</taxon>
    </lineage>
</organism>
<feature type="domain" description="CorA-like transporter" evidence="3">
    <location>
        <begin position="49"/>
        <end position="271"/>
    </location>
</feature>
<feature type="coiled-coil region" evidence="1">
    <location>
        <begin position="427"/>
        <end position="454"/>
    </location>
</feature>
<name>A0A0U1MAT4_TALIS</name>
<dbReference type="OMA" id="HLLYCHW"/>
<dbReference type="InterPro" id="IPR058257">
    <property type="entry name" value="CorA-like_dom"/>
</dbReference>
<dbReference type="Proteomes" id="UP000054383">
    <property type="component" value="Unassembled WGS sequence"/>
</dbReference>
<protein>
    <recommendedName>
        <fullName evidence="3">CorA-like transporter domain-containing protein</fullName>
    </recommendedName>
</protein>
<feature type="transmembrane region" description="Helical" evidence="2">
    <location>
        <begin position="521"/>
        <end position="544"/>
    </location>
</feature>
<feature type="transmembrane region" description="Helical" evidence="2">
    <location>
        <begin position="564"/>
        <end position="587"/>
    </location>
</feature>
<dbReference type="Pfam" id="PF26616">
    <property type="entry name" value="CorA-like"/>
    <property type="match status" value="1"/>
</dbReference>
<dbReference type="Gene3D" id="1.20.58.340">
    <property type="entry name" value="Magnesium transport protein CorA, transmembrane region"/>
    <property type="match status" value="1"/>
</dbReference>
<proteinExistence type="predicted"/>
<keyword evidence="2" id="KW-0812">Transmembrane</keyword>
<keyword evidence="2" id="KW-1133">Transmembrane helix</keyword>
<sequence>MVLEYISTYRLGQETLKNYLERVFECAVIIYVRDDRYVADVPHSLSSATTDATSTGFNATSCNCVQNIKEHFQRTQKDPNVRYVFIHAESSQSPLDCSKDMLDYLLSFHQVSPSFLELVFSFGKETQPDDFHYTSFRQENFLDEADADAFAIRQLGRSGREIRHCYNLWSAERSSFGGKQWPLRNTAVYHSFDVESGKALWINIKANEVIKSRITNATATRSELSADKMSNKSSCFAATLKTHMIHFEWCRENWRPYLSTLEQRLEKILTRVFNAPVELLEAAPPEFIEQVSDISQKGPSRHSTFGQGRLSRQTTGQWRIPESILPAVSENSDTNTQPTITRKTHNAAQLPSISGRHGQFTFLEPFPIEQLQELSRIGSTLQVVGLVIKLNTHVLADIVDYYQCLLTDTRFPASIKNSYSAAISDFIQQSKDIIRDLEREYHRVNTLMQRLNNGKAMFEAILQFRNIETNKLFALNAHHGSQRMEHMTLEMHQSAIEMERMTKSMHKVAEKTERETASMHIITFATLIFLPGTFIATFFGSGLFQWDQNNPGEMPVWKPEFFALFAKICFPFMAGILLIWMGAYWWATKSREPCNKGVAKEV</sequence>
<evidence type="ECO:0000256" key="1">
    <source>
        <dbReference type="SAM" id="Coils"/>
    </source>
</evidence>
<gene>
    <name evidence="4" type="ORF">PISL3812_09729</name>
</gene>
<dbReference type="STRING" id="28573.A0A0U1MAT4"/>
<reference evidence="4 5" key="1">
    <citation type="submission" date="2015-04" db="EMBL/GenBank/DDBJ databases">
        <authorList>
            <person name="Syromyatnikov M.Y."/>
            <person name="Popov V.N."/>
        </authorList>
    </citation>
    <scope>NUCLEOTIDE SEQUENCE [LARGE SCALE GENOMIC DNA]</scope>
    <source>
        <strain evidence="4">WF-38-12</strain>
    </source>
</reference>
<dbReference type="EMBL" id="CVMT01000013">
    <property type="protein sequence ID" value="CRG92665.1"/>
    <property type="molecule type" value="Genomic_DNA"/>
</dbReference>
<evidence type="ECO:0000313" key="4">
    <source>
        <dbReference type="EMBL" id="CRG92665.1"/>
    </source>
</evidence>
<evidence type="ECO:0000313" key="5">
    <source>
        <dbReference type="Proteomes" id="UP000054383"/>
    </source>
</evidence>
<keyword evidence="2" id="KW-0472">Membrane</keyword>
<keyword evidence="5" id="KW-1185">Reference proteome</keyword>
<dbReference type="AlphaFoldDB" id="A0A0U1MAT4"/>
<evidence type="ECO:0000259" key="3">
    <source>
        <dbReference type="Pfam" id="PF26616"/>
    </source>
</evidence>
<accession>A0A0U1MAT4</accession>
<evidence type="ECO:0000256" key="2">
    <source>
        <dbReference type="SAM" id="Phobius"/>
    </source>
</evidence>
<dbReference type="OrthoDB" id="5396681at2759"/>